<evidence type="ECO:0000313" key="3">
    <source>
        <dbReference type="Proteomes" id="UP001201980"/>
    </source>
</evidence>
<keyword evidence="3" id="KW-1185">Reference proteome</keyword>
<name>A0AAD5RN17_9PEZI</name>
<feature type="compositionally biased region" description="Basic and acidic residues" evidence="1">
    <location>
        <begin position="230"/>
        <end position="239"/>
    </location>
</feature>
<feature type="region of interest" description="Disordered" evidence="1">
    <location>
        <begin position="187"/>
        <end position="271"/>
    </location>
</feature>
<organism evidence="2 3">
    <name type="scientific">Zalerion maritima</name>
    <dbReference type="NCBI Taxonomy" id="339359"/>
    <lineage>
        <taxon>Eukaryota</taxon>
        <taxon>Fungi</taxon>
        <taxon>Dikarya</taxon>
        <taxon>Ascomycota</taxon>
        <taxon>Pezizomycotina</taxon>
        <taxon>Sordariomycetes</taxon>
        <taxon>Lulworthiomycetidae</taxon>
        <taxon>Lulworthiales</taxon>
        <taxon>Lulworthiaceae</taxon>
        <taxon>Zalerion</taxon>
    </lineage>
</organism>
<sequence>MSSLLAIGLAPAVETSSTAFCYLPSRAISLADGASSKPGATGWTFANGGYAYAQAEGGTEGDDNSLTDPPLQAPGNYSSLLGQYPHTTTCTDPGRNYIPPARTQEFPNRGYPTTTGYPIEQTFSFDLTHGSGDSFQGSTAIELENFFNFGEDSQSTPFMEPNVPPTSPHSYVEYDPSLTVAHAYETQTNNQPSDSQSRHHQPSSKRPIRPKTEAQTVPASASSSSKYKKSREPKNKKNDDEGEFESNTSASTMRDLGPTPAVTAAKRSVRTRTRDGTLIRYIPKLATAITMKDNYRRHMQTAHNLEPYQIPLDSSDEEELR</sequence>
<dbReference type="EMBL" id="JAKWBI020000231">
    <property type="protein sequence ID" value="KAJ2898430.1"/>
    <property type="molecule type" value="Genomic_DNA"/>
</dbReference>
<protein>
    <submittedName>
        <fullName evidence="2">Uncharacterized protein</fullName>
    </submittedName>
</protein>
<dbReference type="Proteomes" id="UP001201980">
    <property type="component" value="Unassembled WGS sequence"/>
</dbReference>
<evidence type="ECO:0000256" key="1">
    <source>
        <dbReference type="SAM" id="MobiDB-lite"/>
    </source>
</evidence>
<gene>
    <name evidence="2" type="ORF">MKZ38_003937</name>
</gene>
<comment type="caution">
    <text evidence="2">The sequence shown here is derived from an EMBL/GenBank/DDBJ whole genome shotgun (WGS) entry which is preliminary data.</text>
</comment>
<dbReference type="AlphaFoldDB" id="A0AAD5RN17"/>
<evidence type="ECO:0000313" key="2">
    <source>
        <dbReference type="EMBL" id="KAJ2898430.1"/>
    </source>
</evidence>
<feature type="compositionally biased region" description="Basic residues" evidence="1">
    <location>
        <begin position="198"/>
        <end position="209"/>
    </location>
</feature>
<feature type="region of interest" description="Disordered" evidence="1">
    <location>
        <begin position="152"/>
        <end position="173"/>
    </location>
</feature>
<proteinExistence type="predicted"/>
<reference evidence="2" key="1">
    <citation type="submission" date="2022-07" db="EMBL/GenBank/DDBJ databases">
        <title>Draft genome sequence of Zalerion maritima ATCC 34329, a (micro)plastics degrading marine fungus.</title>
        <authorList>
            <person name="Paco A."/>
            <person name="Goncalves M.F.M."/>
            <person name="Rocha-Santos T.A.P."/>
            <person name="Alves A."/>
        </authorList>
    </citation>
    <scope>NUCLEOTIDE SEQUENCE</scope>
    <source>
        <strain evidence="2">ATCC 34329</strain>
    </source>
</reference>
<accession>A0AAD5RN17</accession>